<keyword evidence="3" id="KW-0131">Cell cycle</keyword>
<gene>
    <name evidence="7" type="ORF">CDD82_745</name>
</gene>
<evidence type="ECO:0000259" key="6">
    <source>
        <dbReference type="PROSITE" id="PS51294"/>
    </source>
</evidence>
<feature type="region of interest" description="Disordered" evidence="4">
    <location>
        <begin position="678"/>
        <end position="897"/>
    </location>
</feature>
<evidence type="ECO:0000259" key="5">
    <source>
        <dbReference type="PROSITE" id="PS50090"/>
    </source>
</evidence>
<dbReference type="Proteomes" id="UP000224854">
    <property type="component" value="Unassembled WGS sequence"/>
</dbReference>
<evidence type="ECO:0000313" key="8">
    <source>
        <dbReference type="Proteomes" id="UP000224854"/>
    </source>
</evidence>
<dbReference type="EMBL" id="NJEU01001192">
    <property type="protein sequence ID" value="PHH68195.1"/>
    <property type="molecule type" value="Genomic_DNA"/>
</dbReference>
<dbReference type="CDD" id="cd11660">
    <property type="entry name" value="SANT_TRF"/>
    <property type="match status" value="1"/>
</dbReference>
<feature type="domain" description="HTH myb-type" evidence="6">
    <location>
        <begin position="564"/>
        <end position="616"/>
    </location>
</feature>
<dbReference type="GO" id="GO:0010833">
    <property type="term" value="P:telomere maintenance via telomere lengthening"/>
    <property type="evidence" value="ECO:0007669"/>
    <property type="project" value="TreeGrafter"/>
</dbReference>
<dbReference type="PROSITE" id="PS51294">
    <property type="entry name" value="HTH_MYB"/>
    <property type="match status" value="1"/>
</dbReference>
<evidence type="ECO:0000256" key="3">
    <source>
        <dbReference type="ARBA" id="ARBA00023306"/>
    </source>
</evidence>
<feature type="compositionally biased region" description="Basic and acidic residues" evidence="4">
    <location>
        <begin position="555"/>
        <end position="570"/>
    </location>
</feature>
<name>A0A2C5YFA9_9HYPO</name>
<organism evidence="7 8">
    <name type="scientific">Ophiocordyceps australis</name>
    <dbReference type="NCBI Taxonomy" id="1399860"/>
    <lineage>
        <taxon>Eukaryota</taxon>
        <taxon>Fungi</taxon>
        <taxon>Dikarya</taxon>
        <taxon>Ascomycota</taxon>
        <taxon>Pezizomycotina</taxon>
        <taxon>Sordariomycetes</taxon>
        <taxon>Hypocreomycetidae</taxon>
        <taxon>Hypocreales</taxon>
        <taxon>Ophiocordycipitaceae</taxon>
        <taxon>Ophiocordyceps</taxon>
    </lineage>
</organism>
<feature type="compositionally biased region" description="Polar residues" evidence="4">
    <location>
        <begin position="985"/>
        <end position="1002"/>
    </location>
</feature>
<comment type="caution">
    <text evidence="7">The sequence shown here is derived from an EMBL/GenBank/DDBJ whole genome shotgun (WGS) entry which is preliminary data.</text>
</comment>
<dbReference type="GO" id="GO:0042803">
    <property type="term" value="F:protein homodimerization activity"/>
    <property type="evidence" value="ECO:0007669"/>
    <property type="project" value="InterPro"/>
</dbReference>
<dbReference type="OrthoDB" id="3366990at2759"/>
<dbReference type="FunFam" id="1.10.10.60:FF:000137">
    <property type="entry name" value="MYB DNA binding protein"/>
    <property type="match status" value="1"/>
</dbReference>
<feature type="region of interest" description="Disordered" evidence="4">
    <location>
        <begin position="985"/>
        <end position="1119"/>
    </location>
</feature>
<dbReference type="InterPro" id="IPR009057">
    <property type="entry name" value="Homeodomain-like_sf"/>
</dbReference>
<keyword evidence="1" id="KW-0238">DNA-binding</keyword>
<feature type="compositionally biased region" description="Polar residues" evidence="4">
    <location>
        <begin position="838"/>
        <end position="848"/>
    </location>
</feature>
<dbReference type="SMART" id="SM00717">
    <property type="entry name" value="SANT"/>
    <property type="match status" value="1"/>
</dbReference>
<dbReference type="PANTHER" id="PTHR47807:SF1">
    <property type="entry name" value="PROTEIN TBF1"/>
    <property type="match status" value="1"/>
</dbReference>
<feature type="region of interest" description="Disordered" evidence="4">
    <location>
        <begin position="643"/>
        <end position="664"/>
    </location>
</feature>
<dbReference type="InterPro" id="IPR052833">
    <property type="entry name" value="Telomeric_DNA-bd_trans-reg"/>
</dbReference>
<feature type="region of interest" description="Disordered" evidence="4">
    <location>
        <begin position="499"/>
        <end position="570"/>
    </location>
</feature>
<proteinExistence type="predicted"/>
<dbReference type="AlphaFoldDB" id="A0A2C5YFA9"/>
<feature type="region of interest" description="Disordered" evidence="4">
    <location>
        <begin position="1"/>
        <end position="60"/>
    </location>
</feature>
<dbReference type="GO" id="GO:0003691">
    <property type="term" value="F:double-stranded telomeric DNA binding"/>
    <property type="evidence" value="ECO:0007669"/>
    <property type="project" value="TreeGrafter"/>
</dbReference>
<dbReference type="SUPFAM" id="SSF46689">
    <property type="entry name" value="Homeodomain-like"/>
    <property type="match status" value="1"/>
</dbReference>
<feature type="compositionally biased region" description="Low complexity" evidence="4">
    <location>
        <begin position="797"/>
        <end position="807"/>
    </location>
</feature>
<feature type="compositionally biased region" description="Polar residues" evidence="4">
    <location>
        <begin position="768"/>
        <end position="789"/>
    </location>
</feature>
<dbReference type="InterPro" id="IPR001005">
    <property type="entry name" value="SANT/Myb"/>
</dbReference>
<dbReference type="InterPro" id="IPR013867">
    <property type="entry name" value="Telomere_rpt-bd_fac_dimer_dom"/>
</dbReference>
<feature type="compositionally biased region" description="Polar residues" evidence="4">
    <location>
        <begin position="1019"/>
        <end position="1035"/>
    </location>
</feature>
<feature type="compositionally biased region" description="Basic and acidic residues" evidence="4">
    <location>
        <begin position="49"/>
        <end position="60"/>
    </location>
</feature>
<feature type="domain" description="Myb-like" evidence="5">
    <location>
        <begin position="559"/>
        <end position="620"/>
    </location>
</feature>
<reference evidence="7 8" key="1">
    <citation type="submission" date="2017-06" db="EMBL/GenBank/DDBJ databases">
        <title>Ant-infecting Ophiocordyceps genomes reveal a high diversity of potential behavioral manipulation genes and a possible major role for enterotoxins.</title>
        <authorList>
            <person name="De Bekker C."/>
            <person name="Evans H.C."/>
            <person name="Brachmann A."/>
            <person name="Hughes D.P."/>
        </authorList>
    </citation>
    <scope>NUCLEOTIDE SEQUENCE [LARGE SCALE GENOMIC DNA]</scope>
    <source>
        <strain evidence="7 8">1348a</strain>
    </source>
</reference>
<dbReference type="Pfam" id="PF08558">
    <property type="entry name" value="TRF"/>
    <property type="match status" value="1"/>
</dbReference>
<keyword evidence="8" id="KW-1185">Reference proteome</keyword>
<evidence type="ECO:0000256" key="2">
    <source>
        <dbReference type="ARBA" id="ARBA00023242"/>
    </source>
</evidence>
<accession>A0A2C5YFA9</accession>
<feature type="compositionally biased region" description="Low complexity" evidence="4">
    <location>
        <begin position="1091"/>
        <end position="1103"/>
    </location>
</feature>
<feature type="compositionally biased region" description="Basic and acidic residues" evidence="4">
    <location>
        <begin position="650"/>
        <end position="664"/>
    </location>
</feature>
<dbReference type="PROSITE" id="PS50090">
    <property type="entry name" value="MYB_LIKE"/>
    <property type="match status" value="1"/>
</dbReference>
<dbReference type="PANTHER" id="PTHR47807">
    <property type="entry name" value="PROTEIN TBF1"/>
    <property type="match status" value="1"/>
</dbReference>
<protein>
    <submittedName>
        <fullName evidence="7">Uncharacterized protein</fullName>
    </submittedName>
</protein>
<feature type="compositionally biased region" description="Low complexity" evidence="4">
    <location>
        <begin position="699"/>
        <end position="767"/>
    </location>
</feature>
<dbReference type="Gene3D" id="1.10.10.60">
    <property type="entry name" value="Homeodomain-like"/>
    <property type="match status" value="1"/>
</dbReference>
<keyword evidence="2" id="KW-0539">Nucleus</keyword>
<evidence type="ECO:0000313" key="7">
    <source>
        <dbReference type="EMBL" id="PHH68195.1"/>
    </source>
</evidence>
<feature type="compositionally biased region" description="Low complexity" evidence="4">
    <location>
        <begin position="885"/>
        <end position="897"/>
    </location>
</feature>
<evidence type="ECO:0000256" key="1">
    <source>
        <dbReference type="ARBA" id="ARBA00023125"/>
    </source>
</evidence>
<sequence>MATSAQTEPAPHIKQEDPDPDASLHSLQAPAASSPSCKRPMQEPSAHAADAHAPKRQKTDVPDALVDEVLFEQDLALLVQNALSNMEGLAADFAEPTARPGPNRAPTAPVCRPRPAFALDPVAYMREASLHALGNLALCILVTLLQPPLDNTMKIIRNADSHHARVYTQLKSCFYQTRLLYSSNPVLSLSDMPSTDNETQTLMELTNLAQLAIWLLDGGPAAMAHAHQNFLLMFNCHVSHLPQGMAELYLDIMTQRAIESLIVKEPDVSPETVLDQSLMAGLETRLREQHGGDELTSADQSFVSSVQARKESLQAEAKEQPEPTALRQRHPVDKLLPLFNTHVRARLKSAPELGTKFEMAIDVAQVQEPALESGEKTGDNADFDDLSTFFEKTASGLVQNAMAGLGQDSEGAAITAEGSEPLADKPDADIKTDKSSVQSKMDLLTDYQELEALVAESTSNYVKTTLSGMSPVTYQPMVPPSTTESMAAQNLYMQHMQQQPPAGHGFYSGYSLAGADRESSQGGSGDGLPPNQSCSSADLYDKARQAALSKSSAHTRREGSHSTRRPWTQEEEKALMTGLDIVKGPHWSQILQLFGPSGSVSDILRDRTQVQLKDKARNLKLFFLKTNSEMPYYLQAVTGELKTRAPTQAARKEAEERARLNSDEEQAKLQGMVQNYRSAPPQHVSGSPIATAVTPGQPPQAQGQPSQTLGQPLQTQGQPSQTLGQPLQTQGQPLQTQGQPLQTQGQPLHTQVQLSQTQGQPHQSQSQPGETQGQAQKPSPSAATPSQRPLGSPAPAPMTAAPAQRPAGIPALAPAPHNHQKPVAGGATGGPHSGSRPMATTQQVLQSMPQPPPRPQTQLPPRHISPRPPTPPARQTANQHGVPLTTGSTDGTGTLVTGAATGASTATAAGSTHAQGQGRPTLGIGSQTAAYAAHMQMQKPKQQVQPGQAFVQAYRPQAQASRPQAQVAQAQAAVYAQAQASRAMQTTLSQGAKPQAPRQQAEAQGHGQAVSRAGGLPQAQAQTSCNVGPATQSQVAPADAAQTCPTSPQTPQQQAPKPASDASALAWQGPAAKSTSAGSSRAGAVEAKPLAATSNGAAASPASMAQRQEAGQKDKAAETVLLDGFPPAVAQSLA</sequence>
<dbReference type="InterPro" id="IPR017930">
    <property type="entry name" value="Myb_dom"/>
</dbReference>
<evidence type="ECO:0000256" key="4">
    <source>
        <dbReference type="SAM" id="MobiDB-lite"/>
    </source>
</evidence>
<feature type="compositionally biased region" description="Low complexity" evidence="4">
    <location>
        <begin position="1040"/>
        <end position="1059"/>
    </location>
</feature>